<feature type="transmembrane region" description="Helical" evidence="1">
    <location>
        <begin position="42"/>
        <end position="61"/>
    </location>
</feature>
<feature type="transmembrane region" description="Helical" evidence="1">
    <location>
        <begin position="87"/>
        <end position="111"/>
    </location>
</feature>
<dbReference type="Gene3D" id="1.20.1070.10">
    <property type="entry name" value="Rhodopsin 7-helix transmembrane proteins"/>
    <property type="match status" value="1"/>
</dbReference>
<feature type="transmembrane region" description="Helical" evidence="1">
    <location>
        <begin position="207"/>
        <end position="225"/>
    </location>
</feature>
<gene>
    <name evidence="2" type="ORF">WR25_12095</name>
</gene>
<feature type="transmembrane region" description="Helical" evidence="1">
    <location>
        <begin position="245"/>
        <end position="266"/>
    </location>
</feature>
<dbReference type="STRING" id="2018661.A0A2A2JGS8"/>
<reference evidence="2 3" key="1">
    <citation type="journal article" date="2017" name="Curr. Biol.">
        <title>Genome architecture and evolution of a unichromosomal asexual nematode.</title>
        <authorList>
            <person name="Fradin H."/>
            <person name="Zegar C."/>
            <person name="Gutwein M."/>
            <person name="Lucas J."/>
            <person name="Kovtun M."/>
            <person name="Corcoran D."/>
            <person name="Baugh L.R."/>
            <person name="Kiontke K."/>
            <person name="Gunsalus K."/>
            <person name="Fitch D.H."/>
            <person name="Piano F."/>
        </authorList>
    </citation>
    <scope>NUCLEOTIDE SEQUENCE [LARGE SCALE GENOMIC DNA]</scope>
    <source>
        <strain evidence="2">PF1309</strain>
    </source>
</reference>
<proteinExistence type="predicted"/>
<dbReference type="EMBL" id="LIAE01010443">
    <property type="protein sequence ID" value="PAV60910.1"/>
    <property type="molecule type" value="Genomic_DNA"/>
</dbReference>
<keyword evidence="1" id="KW-0472">Membrane</keyword>
<name>A0A2A2JGS8_9BILA</name>
<feature type="transmembrane region" description="Helical" evidence="1">
    <location>
        <begin position="123"/>
        <end position="148"/>
    </location>
</feature>
<feature type="transmembrane region" description="Helical" evidence="1">
    <location>
        <begin position="12"/>
        <end position="30"/>
    </location>
</feature>
<dbReference type="InterPro" id="IPR019423">
    <property type="entry name" value="7TM_GPCR_serpentine_rcpt_Srj"/>
</dbReference>
<evidence type="ECO:0000313" key="3">
    <source>
        <dbReference type="Proteomes" id="UP000218231"/>
    </source>
</evidence>
<accession>A0A2A2JGS8</accession>
<dbReference type="InterPro" id="IPR019428">
    <property type="entry name" value="7TM_GPCR_serpentine_rcpt_Str"/>
</dbReference>
<dbReference type="Proteomes" id="UP000218231">
    <property type="component" value="Unassembled WGS sequence"/>
</dbReference>
<protein>
    <recommendedName>
        <fullName evidence="4">G-protein coupled receptors family 1 profile domain-containing protein</fullName>
    </recommendedName>
</protein>
<evidence type="ECO:0000313" key="2">
    <source>
        <dbReference type="EMBL" id="PAV60910.1"/>
    </source>
</evidence>
<dbReference type="AlphaFoldDB" id="A0A2A2JGS8"/>
<keyword evidence="3" id="KW-1185">Reference proteome</keyword>
<dbReference type="PANTHER" id="PTHR45907:SF1">
    <property type="entry name" value="SERPENTINE RECEPTOR, CLASS J"/>
    <property type="match status" value="1"/>
</dbReference>
<dbReference type="PANTHER" id="PTHR45907">
    <property type="entry name" value="SERPENTINE RECEPTOR, CLASS J"/>
    <property type="match status" value="1"/>
</dbReference>
<dbReference type="SUPFAM" id="SSF81321">
    <property type="entry name" value="Family A G protein-coupled receptor-like"/>
    <property type="match status" value="1"/>
</dbReference>
<evidence type="ECO:0000256" key="1">
    <source>
        <dbReference type="SAM" id="Phobius"/>
    </source>
</evidence>
<keyword evidence="1" id="KW-0812">Transmembrane</keyword>
<sequence length="305" mass="34435">MRLNPLHEYCPYVSLILSLVVNPYLIYLILKHTRHEVGSYKYILLSFAAFDILYSSVDALVKPGFHVHKSAFIVFITGGPLNYPPPIGSIAVCIYLSFFSMSLAILSIHFLYRYIAIVHSKWLVHFSSWYSFPLCVIYVLALALIWSLSTISTMYPTPLLYDMMRNSVLADYDAVIEELGCIGPVYIQQTLKHAAMSQKVRDLQTQLFRALIVQTIIPSITNYLPAFVTLATPIFGIDIGKLNNYYSPVMVCLFPVLDPLCIIYFVKDYKKAVQKAFGCGQKSVEDSSTATGKYIAPSRHSLEHS</sequence>
<dbReference type="OrthoDB" id="5812563at2759"/>
<dbReference type="Pfam" id="PF10326">
    <property type="entry name" value="7TM_GPCR_Str"/>
    <property type="match status" value="2"/>
</dbReference>
<keyword evidence="1" id="KW-1133">Transmembrane helix</keyword>
<evidence type="ECO:0008006" key="4">
    <source>
        <dbReference type="Google" id="ProtNLM"/>
    </source>
</evidence>
<organism evidence="2 3">
    <name type="scientific">Diploscapter pachys</name>
    <dbReference type="NCBI Taxonomy" id="2018661"/>
    <lineage>
        <taxon>Eukaryota</taxon>
        <taxon>Metazoa</taxon>
        <taxon>Ecdysozoa</taxon>
        <taxon>Nematoda</taxon>
        <taxon>Chromadorea</taxon>
        <taxon>Rhabditida</taxon>
        <taxon>Rhabditina</taxon>
        <taxon>Rhabditomorpha</taxon>
        <taxon>Rhabditoidea</taxon>
        <taxon>Rhabditidae</taxon>
        <taxon>Diploscapter</taxon>
    </lineage>
</organism>
<comment type="caution">
    <text evidence="2">The sequence shown here is derived from an EMBL/GenBank/DDBJ whole genome shotgun (WGS) entry which is preliminary data.</text>
</comment>